<feature type="chain" id="PRO_5046197154" evidence="1">
    <location>
        <begin position="24"/>
        <end position="164"/>
    </location>
</feature>
<reference evidence="2 3" key="1">
    <citation type="submission" date="2023-11" db="EMBL/GenBank/DDBJ databases">
        <title>Draft genome of Azohydromonas lata strain H1 (DSM1123), a polyhydroxyalkanoate producer.</title>
        <authorList>
            <person name="Traversa D."/>
            <person name="D'Addabbo P."/>
            <person name="Pazzani C."/>
            <person name="Manzari C."/>
            <person name="Chiara M."/>
            <person name="Scrascia M."/>
        </authorList>
    </citation>
    <scope>NUCLEOTIDE SEQUENCE [LARGE SCALE GENOMIC DNA]</scope>
    <source>
        <strain evidence="2 3">H1</strain>
    </source>
</reference>
<evidence type="ECO:0000313" key="3">
    <source>
        <dbReference type="Proteomes" id="UP001293718"/>
    </source>
</evidence>
<evidence type="ECO:0000256" key="1">
    <source>
        <dbReference type="SAM" id="SignalP"/>
    </source>
</evidence>
<dbReference type="SUPFAM" id="SSF110087">
    <property type="entry name" value="DR1885-like metal-binding protein"/>
    <property type="match status" value="1"/>
</dbReference>
<dbReference type="InterPro" id="IPR007410">
    <property type="entry name" value="LpqE-like"/>
</dbReference>
<dbReference type="Pfam" id="PF04314">
    <property type="entry name" value="PCuAC"/>
    <property type="match status" value="1"/>
</dbReference>
<dbReference type="InterPro" id="IPR058248">
    <property type="entry name" value="Lxx211020-like"/>
</dbReference>
<dbReference type="Gene3D" id="2.60.40.1890">
    <property type="entry name" value="PCu(A)C copper chaperone"/>
    <property type="match status" value="1"/>
</dbReference>
<evidence type="ECO:0000313" key="2">
    <source>
        <dbReference type="EMBL" id="MDZ5460341.1"/>
    </source>
</evidence>
<comment type="caution">
    <text evidence="2">The sequence shown here is derived from an EMBL/GenBank/DDBJ whole genome shotgun (WGS) entry which is preliminary data.</text>
</comment>
<dbReference type="RefSeq" id="WP_322467829.1">
    <property type="nucleotide sequence ID" value="NZ_JAXOJX010000066.1"/>
</dbReference>
<dbReference type="PANTHER" id="PTHR36302">
    <property type="entry name" value="BLR7088 PROTEIN"/>
    <property type="match status" value="1"/>
</dbReference>
<name>A0ABU5IN62_9BURK</name>
<keyword evidence="1" id="KW-0732">Signal</keyword>
<protein>
    <submittedName>
        <fullName evidence="2">Copper chaperone PCu(A)C</fullName>
    </submittedName>
</protein>
<proteinExistence type="predicted"/>
<dbReference type="InterPro" id="IPR036182">
    <property type="entry name" value="PCuAC_sf"/>
</dbReference>
<sequence length="164" mass="17291">MNFMTLRRGLLAAALLLSTTAWADATVQARDGWARPTVTGQPVGGAYVQLRNAGNAADRLLGASTSAAERVELHSMQMSGDVMRMRQVDAIELPAGATVDLAPGGLHLMLMGLKAPLRAGDKLPLVLRFEKAGEVKTELLVDNRAAPAAASGHMHGGQGHDHKH</sequence>
<dbReference type="PANTHER" id="PTHR36302:SF1">
    <property type="entry name" value="COPPER CHAPERONE PCU(A)C"/>
    <property type="match status" value="1"/>
</dbReference>
<feature type="signal peptide" evidence="1">
    <location>
        <begin position="1"/>
        <end position="23"/>
    </location>
</feature>
<keyword evidence="3" id="KW-1185">Reference proteome</keyword>
<gene>
    <name evidence="2" type="ORF">SM757_27550</name>
</gene>
<dbReference type="Proteomes" id="UP001293718">
    <property type="component" value="Unassembled WGS sequence"/>
</dbReference>
<accession>A0ABU5IN62</accession>
<dbReference type="EMBL" id="JAXOJX010000066">
    <property type="protein sequence ID" value="MDZ5460341.1"/>
    <property type="molecule type" value="Genomic_DNA"/>
</dbReference>
<organism evidence="2 3">
    <name type="scientific">Azohydromonas lata</name>
    <dbReference type="NCBI Taxonomy" id="45677"/>
    <lineage>
        <taxon>Bacteria</taxon>
        <taxon>Pseudomonadati</taxon>
        <taxon>Pseudomonadota</taxon>
        <taxon>Betaproteobacteria</taxon>
        <taxon>Burkholderiales</taxon>
        <taxon>Sphaerotilaceae</taxon>
        <taxon>Azohydromonas</taxon>
    </lineage>
</organism>